<feature type="domain" description="Angiomotin C-terminal" evidence="8">
    <location>
        <begin position="507"/>
        <end position="709"/>
    </location>
</feature>
<organism evidence="9 10">
    <name type="scientific">Stegodyphus mimosarum</name>
    <name type="common">African social velvet spider</name>
    <dbReference type="NCBI Taxonomy" id="407821"/>
    <lineage>
        <taxon>Eukaryota</taxon>
        <taxon>Metazoa</taxon>
        <taxon>Ecdysozoa</taxon>
        <taxon>Arthropoda</taxon>
        <taxon>Chelicerata</taxon>
        <taxon>Arachnida</taxon>
        <taxon>Araneae</taxon>
        <taxon>Araneomorphae</taxon>
        <taxon>Entelegynae</taxon>
        <taxon>Eresoidea</taxon>
        <taxon>Eresidae</taxon>
        <taxon>Stegodyphus</taxon>
    </lineage>
</organism>
<evidence type="ECO:0000256" key="4">
    <source>
        <dbReference type="ARBA" id="ARBA00022949"/>
    </source>
</evidence>
<accession>A0A087TLI4</accession>
<dbReference type="OMA" id="GDRGKQN"/>
<name>A0A087TLI4_STEMI</name>
<evidence type="ECO:0000313" key="10">
    <source>
        <dbReference type="Proteomes" id="UP000054359"/>
    </source>
</evidence>
<dbReference type="GO" id="GO:0005923">
    <property type="term" value="C:bicellular tight junction"/>
    <property type="evidence" value="ECO:0007669"/>
    <property type="project" value="TreeGrafter"/>
</dbReference>
<feature type="compositionally biased region" description="Polar residues" evidence="7">
    <location>
        <begin position="1"/>
        <end position="39"/>
    </location>
</feature>
<dbReference type="InterPro" id="IPR024646">
    <property type="entry name" value="Angiomotin_C"/>
</dbReference>
<feature type="compositionally biased region" description="Low complexity" evidence="7">
    <location>
        <begin position="742"/>
        <end position="775"/>
    </location>
</feature>
<keyword evidence="4" id="KW-0965">Cell junction</keyword>
<dbReference type="Pfam" id="PF12240">
    <property type="entry name" value="Angiomotin_C"/>
    <property type="match status" value="1"/>
</dbReference>
<proteinExistence type="inferred from homology"/>
<comment type="subcellular location">
    <subcellularLocation>
        <location evidence="1">Cell junction</location>
    </subcellularLocation>
</comment>
<keyword evidence="5 6" id="KW-0175">Coiled coil</keyword>
<dbReference type="EMBL" id="KK115772">
    <property type="protein sequence ID" value="KFM65973.1"/>
    <property type="molecule type" value="Genomic_DNA"/>
</dbReference>
<feature type="region of interest" description="Disordered" evidence="7">
    <location>
        <begin position="275"/>
        <end position="298"/>
    </location>
</feature>
<evidence type="ECO:0000256" key="1">
    <source>
        <dbReference type="ARBA" id="ARBA00004282"/>
    </source>
</evidence>
<evidence type="ECO:0000259" key="8">
    <source>
        <dbReference type="Pfam" id="PF12240"/>
    </source>
</evidence>
<dbReference type="InterPro" id="IPR051747">
    <property type="entry name" value="Angiomotin-like"/>
</dbReference>
<dbReference type="GO" id="GO:0030036">
    <property type="term" value="P:actin cytoskeleton organization"/>
    <property type="evidence" value="ECO:0007669"/>
    <property type="project" value="TreeGrafter"/>
</dbReference>
<sequence length="819" mass="92042">MQSVHSPCSRSPQRSYIQSGYHQNLSGSDTDVSTSTENLTAEEKRVLQNGVRQEPQGEETITEDTDAISSNTLIIHDTKVAGEHDSPFYGQAFTNPGKQTETSLIQALEREKKEKYNRLYSDFSENANMHQSPHKNSPPVPLSPKTSIRKAIYSGLQKTPIHGSWEQQYIPSNDYSHINQTPVFSTPGAYLMSPMNYSENQSVQGIGEIPKDYLDQSEVLKYLAKELNHQNLMAEIGNFPPLPDYPKQVPDFVKDHHQVILGSAARRRGISMMNAKSKSADRLSVSRSHPDLSHGKLYQSEDNSANISHGIQRPETHGRAAVGVDSELATLQANQMIELLSAENTALKTELDLYYKKVSKLQKFELEIQKVHKAHEDLVLSSEKREKLERTIRTRLEMEIIRLKEHNKELREHLESATSHMTKPAAPEINDSELRKELSKREVLIAQLLTQTKELLAEKERQEIELQAQRATLQEQRNHIDILDNALTNAQANVVRLEEESRKKQVYVDRVAQLQKALANLQQSSEKRLQMEKKLRAQLEKEVHALRSQKQGKSSSVSKSENSESVEGLQKTVMEYEEKIIGLEAEVSKWEQRYIEESTMRQIAVDAASVPKDAKIAALERTSQESEKLIAQARTEKLKQMDELYAANRRCTELESKIKDYESKLAEKDAMIKVLQQHSQEKDAVLQHAVLGRPPRHTRAASTVGLTTSTNHTTTTTGVSSLGRVSPSPTNSLHRKTTSKTESGASGSLLSISSESSSTAVPSPSSPVAESVTASKKSLDEQLKELDSRLSRLDHKRSASRERKVSKSLLESMKEMICN</sequence>
<dbReference type="InterPro" id="IPR009114">
    <property type="entry name" value="Angiomotin"/>
</dbReference>
<dbReference type="GO" id="GO:0030334">
    <property type="term" value="P:regulation of cell migration"/>
    <property type="evidence" value="ECO:0007669"/>
    <property type="project" value="TreeGrafter"/>
</dbReference>
<dbReference type="STRING" id="407821.A0A087TLI4"/>
<evidence type="ECO:0000313" key="9">
    <source>
        <dbReference type="EMBL" id="KFM65973.1"/>
    </source>
</evidence>
<feature type="coiled-coil region" evidence="6">
    <location>
        <begin position="393"/>
        <end position="420"/>
    </location>
</feature>
<dbReference type="GO" id="GO:0005886">
    <property type="term" value="C:plasma membrane"/>
    <property type="evidence" value="ECO:0007669"/>
    <property type="project" value="TreeGrafter"/>
</dbReference>
<reference evidence="9 10" key="1">
    <citation type="submission" date="2013-11" db="EMBL/GenBank/DDBJ databases">
        <title>Genome sequencing of Stegodyphus mimosarum.</title>
        <authorList>
            <person name="Bechsgaard J."/>
        </authorList>
    </citation>
    <scope>NUCLEOTIDE SEQUENCE [LARGE SCALE GENOMIC DNA]</scope>
</reference>
<feature type="non-terminal residue" evidence="9">
    <location>
        <position position="819"/>
    </location>
</feature>
<comment type="similarity">
    <text evidence="2">Belongs to the angiomotin family.</text>
</comment>
<evidence type="ECO:0000256" key="6">
    <source>
        <dbReference type="SAM" id="Coils"/>
    </source>
</evidence>
<feature type="compositionally biased region" description="Low complexity" evidence="7">
    <location>
        <begin position="702"/>
        <end position="726"/>
    </location>
</feature>
<evidence type="ECO:0000256" key="7">
    <source>
        <dbReference type="SAM" id="MobiDB-lite"/>
    </source>
</evidence>
<gene>
    <name evidence="9" type="ORF">X975_03276</name>
</gene>
<feature type="region of interest" description="Disordered" evidence="7">
    <location>
        <begin position="544"/>
        <end position="568"/>
    </location>
</feature>
<dbReference type="PRINTS" id="PR01807">
    <property type="entry name" value="ANGIOMOTIN"/>
</dbReference>
<keyword evidence="10" id="KW-1185">Reference proteome</keyword>
<evidence type="ECO:0000256" key="5">
    <source>
        <dbReference type="ARBA" id="ARBA00023054"/>
    </source>
</evidence>
<dbReference type="Proteomes" id="UP000054359">
    <property type="component" value="Unassembled WGS sequence"/>
</dbReference>
<feature type="compositionally biased region" description="Low complexity" evidence="7">
    <location>
        <begin position="548"/>
        <end position="568"/>
    </location>
</feature>
<keyword evidence="3" id="KW-0597">Phosphoprotein</keyword>
<evidence type="ECO:0000256" key="3">
    <source>
        <dbReference type="ARBA" id="ARBA00022553"/>
    </source>
</evidence>
<dbReference type="GO" id="GO:0031410">
    <property type="term" value="C:cytoplasmic vesicle"/>
    <property type="evidence" value="ECO:0007669"/>
    <property type="project" value="TreeGrafter"/>
</dbReference>
<evidence type="ECO:0000256" key="2">
    <source>
        <dbReference type="ARBA" id="ARBA00010300"/>
    </source>
</evidence>
<protein>
    <submittedName>
        <fullName evidence="9">Angiomotin</fullName>
    </submittedName>
</protein>
<feature type="region of interest" description="Disordered" evidence="7">
    <location>
        <begin position="693"/>
        <end position="780"/>
    </location>
</feature>
<dbReference type="PANTHER" id="PTHR14826:SF14">
    <property type="entry name" value="ANGIOMOTIN_C DOMAIN-CONTAINING PROTEIN"/>
    <property type="match status" value="1"/>
</dbReference>
<dbReference type="AlphaFoldDB" id="A0A087TLI4"/>
<feature type="region of interest" description="Disordered" evidence="7">
    <location>
        <begin position="1"/>
        <end position="62"/>
    </location>
</feature>
<dbReference type="OrthoDB" id="5974715at2759"/>
<dbReference type="PANTHER" id="PTHR14826">
    <property type="entry name" value="ANGIOMOTIN"/>
    <property type="match status" value="1"/>
</dbReference>